<comment type="caution">
    <text evidence="1">The sequence shown here is derived from an EMBL/GenBank/DDBJ whole genome shotgun (WGS) entry which is preliminary data.</text>
</comment>
<dbReference type="Pfam" id="PF10294">
    <property type="entry name" value="Methyltransf_16"/>
    <property type="match status" value="1"/>
</dbReference>
<gene>
    <name evidence="1" type="ORF">TrCOL_g4346</name>
</gene>
<dbReference type="InterPro" id="IPR019410">
    <property type="entry name" value="Methyltransf_16"/>
</dbReference>
<dbReference type="EMBL" id="BRYA01000138">
    <property type="protein sequence ID" value="GMI40888.1"/>
    <property type="molecule type" value="Genomic_DNA"/>
</dbReference>
<dbReference type="AlphaFoldDB" id="A0A9W7L9Z1"/>
<proteinExistence type="predicted"/>
<dbReference type="SUPFAM" id="SSF53335">
    <property type="entry name" value="S-adenosyl-L-methionine-dependent methyltransferases"/>
    <property type="match status" value="1"/>
</dbReference>
<name>A0A9W7L9Z1_9STRA</name>
<dbReference type="OrthoDB" id="10520454at2759"/>
<dbReference type="PANTHER" id="PTHR14614">
    <property type="entry name" value="HEPATOCELLULAR CARCINOMA-ASSOCIATED ANTIGEN"/>
    <property type="match status" value="1"/>
</dbReference>
<organism evidence="1 2">
    <name type="scientific">Triparma columacea</name>
    <dbReference type="NCBI Taxonomy" id="722753"/>
    <lineage>
        <taxon>Eukaryota</taxon>
        <taxon>Sar</taxon>
        <taxon>Stramenopiles</taxon>
        <taxon>Ochrophyta</taxon>
        <taxon>Bolidophyceae</taxon>
        <taxon>Parmales</taxon>
        <taxon>Triparmaceae</taxon>
        <taxon>Triparma</taxon>
    </lineage>
</organism>
<protein>
    <submittedName>
        <fullName evidence="1">Uncharacterized protein</fullName>
    </submittedName>
</protein>
<evidence type="ECO:0000313" key="2">
    <source>
        <dbReference type="Proteomes" id="UP001165065"/>
    </source>
</evidence>
<dbReference type="InterPro" id="IPR029063">
    <property type="entry name" value="SAM-dependent_MTases_sf"/>
</dbReference>
<accession>A0A9W7L9Z1</accession>
<dbReference type="Proteomes" id="UP001165065">
    <property type="component" value="Unassembled WGS sequence"/>
</dbReference>
<evidence type="ECO:0000313" key="1">
    <source>
        <dbReference type="EMBL" id="GMI40888.1"/>
    </source>
</evidence>
<reference evidence="2" key="1">
    <citation type="journal article" date="2023" name="Commun. Biol.">
        <title>Genome analysis of Parmales, the sister group of diatoms, reveals the evolutionary specialization of diatoms from phago-mixotrophs to photoautotrophs.</title>
        <authorList>
            <person name="Ban H."/>
            <person name="Sato S."/>
            <person name="Yoshikawa S."/>
            <person name="Yamada K."/>
            <person name="Nakamura Y."/>
            <person name="Ichinomiya M."/>
            <person name="Sato N."/>
            <person name="Blanc-Mathieu R."/>
            <person name="Endo H."/>
            <person name="Kuwata A."/>
            <person name="Ogata H."/>
        </authorList>
    </citation>
    <scope>NUCLEOTIDE SEQUENCE [LARGE SCALE GENOMIC DNA]</scope>
</reference>
<dbReference type="Gene3D" id="3.40.50.150">
    <property type="entry name" value="Vaccinia Virus protein VP39"/>
    <property type="match status" value="1"/>
</dbReference>
<sequence length="329" mass="36088">MSSIVTSTDPNLETCTSTDPNLETCTMTVGSWSVSYYQFKSDLYALTTQSNVNKKSDLTGLRAWNTGIIRLASWLLGRREVVAGRSAVELGCGVGVLGLLLGGELCAGKVVCTDGRKDVIDIAKMNLRGECNVRAEIMSWEDVEARGRVGKGDVVVGCELLYYETDVKVLVECIESVLEVRDVASQISGGGSVEGIPLLAPPMAVLCHNIRRFEIPAEFVEHCGNNGLKAYAIMGRAEIYDKNSANEEEGEGGDLDFDYYGQAKLWCVVRNEDEGDFLKFIEKSKRGKGEGKEMLLELERWVDEVWDKECGGGENIEDALPAWVGEEED</sequence>
<keyword evidence="2" id="KW-1185">Reference proteome</keyword>